<evidence type="ECO:0000313" key="2">
    <source>
        <dbReference type="Proteomes" id="UP000244855"/>
    </source>
</evidence>
<keyword evidence="2" id="KW-1185">Reference proteome</keyword>
<protein>
    <submittedName>
        <fullName evidence="1">Uncharacterized protein</fullName>
    </submittedName>
</protein>
<organism evidence="1 2">
    <name type="scientific">Periconia macrospinosa</name>
    <dbReference type="NCBI Taxonomy" id="97972"/>
    <lineage>
        <taxon>Eukaryota</taxon>
        <taxon>Fungi</taxon>
        <taxon>Dikarya</taxon>
        <taxon>Ascomycota</taxon>
        <taxon>Pezizomycotina</taxon>
        <taxon>Dothideomycetes</taxon>
        <taxon>Pleosporomycetidae</taxon>
        <taxon>Pleosporales</taxon>
        <taxon>Massarineae</taxon>
        <taxon>Periconiaceae</taxon>
        <taxon>Periconia</taxon>
    </lineage>
</organism>
<name>A0A2V1DXY3_9PLEO</name>
<reference evidence="1 2" key="1">
    <citation type="journal article" date="2018" name="Sci. Rep.">
        <title>Comparative genomics provides insights into the lifestyle and reveals functional heterogeneity of dark septate endophytic fungi.</title>
        <authorList>
            <person name="Knapp D.G."/>
            <person name="Nemeth J.B."/>
            <person name="Barry K."/>
            <person name="Hainaut M."/>
            <person name="Henrissat B."/>
            <person name="Johnson J."/>
            <person name="Kuo A."/>
            <person name="Lim J.H.P."/>
            <person name="Lipzen A."/>
            <person name="Nolan M."/>
            <person name="Ohm R.A."/>
            <person name="Tamas L."/>
            <person name="Grigoriev I.V."/>
            <person name="Spatafora J.W."/>
            <person name="Nagy L.G."/>
            <person name="Kovacs G.M."/>
        </authorList>
    </citation>
    <scope>NUCLEOTIDE SEQUENCE [LARGE SCALE GENOMIC DNA]</scope>
    <source>
        <strain evidence="1 2">DSE2036</strain>
    </source>
</reference>
<gene>
    <name evidence="1" type="ORF">DM02DRAFT_273173</name>
</gene>
<dbReference type="AlphaFoldDB" id="A0A2V1DXY3"/>
<evidence type="ECO:0000313" key="1">
    <source>
        <dbReference type="EMBL" id="PVI02886.1"/>
    </source>
</evidence>
<dbReference type="Proteomes" id="UP000244855">
    <property type="component" value="Unassembled WGS sequence"/>
</dbReference>
<proteinExistence type="predicted"/>
<accession>A0A2V1DXY3</accession>
<dbReference type="EMBL" id="KZ805337">
    <property type="protein sequence ID" value="PVI02886.1"/>
    <property type="molecule type" value="Genomic_DNA"/>
</dbReference>
<sequence>MNSSSTFHLQPSPLYIDSNDAQPWASTHPSTDQPALHVSTRMPKSTENIDQCHPHHCSHHHARILYHCLASYIGVNCARLQSSQPSPSWRKGRFPTISPYPLILVLLPTFYLSQLFFSSICSSRRALTCPFPVASFPRASSALFPA</sequence>